<protein>
    <recommendedName>
        <fullName evidence="1">DUF6973 domain-containing protein</fullName>
    </recommendedName>
</protein>
<reference evidence="2" key="1">
    <citation type="submission" date="2021-09" db="EMBL/GenBank/DDBJ databases">
        <title>Genome of Aequorivita sp. strain F64183.</title>
        <authorList>
            <person name="Wang Y."/>
        </authorList>
    </citation>
    <scope>NUCLEOTIDE SEQUENCE</scope>
    <source>
        <strain evidence="2">F64183</strain>
    </source>
</reference>
<dbReference type="InterPro" id="IPR054246">
    <property type="entry name" value="DUF6973"/>
</dbReference>
<evidence type="ECO:0000313" key="2">
    <source>
        <dbReference type="EMBL" id="MCG2430561.1"/>
    </source>
</evidence>
<evidence type="ECO:0000313" key="3">
    <source>
        <dbReference type="Proteomes" id="UP001139462"/>
    </source>
</evidence>
<comment type="caution">
    <text evidence="2">The sequence shown here is derived from an EMBL/GenBank/DDBJ whole genome shotgun (WGS) entry which is preliminary data.</text>
</comment>
<dbReference type="RefSeq" id="WP_237607723.1">
    <property type="nucleotide sequence ID" value="NZ_JAIRBB010000003.1"/>
</dbReference>
<keyword evidence="3" id="KW-1185">Reference proteome</keyword>
<gene>
    <name evidence="2" type="ORF">K8344_05470</name>
</gene>
<accession>A0A9X1UCG0</accession>
<sequence>MLWRIFNRLDFKQLFGLLGLFIRNPIYGIPTIFATKNCMLIAQKEYGNTHHLNNPANAFRHALWVILIIRRCLKWRRDEEKAKAWAKKFTDWHEDFSPNEPLDRAMDIHNNAMGIIFYEIIKNKSEEETVTFLKQKAEEAVRIETVDAVERFNDKLVYIA</sequence>
<dbReference type="Pfam" id="PF22322">
    <property type="entry name" value="DUF6973"/>
    <property type="match status" value="1"/>
</dbReference>
<proteinExistence type="predicted"/>
<dbReference type="EMBL" id="JAIRBB010000003">
    <property type="protein sequence ID" value="MCG2430561.1"/>
    <property type="molecule type" value="Genomic_DNA"/>
</dbReference>
<evidence type="ECO:0000259" key="1">
    <source>
        <dbReference type="Pfam" id="PF22322"/>
    </source>
</evidence>
<feature type="domain" description="DUF6973" evidence="1">
    <location>
        <begin position="19"/>
        <end position="140"/>
    </location>
</feature>
<name>A0A9X1UCG0_9FLAO</name>
<dbReference type="AlphaFoldDB" id="A0A9X1UCG0"/>
<organism evidence="2 3">
    <name type="scientific">Aequorivita xiaoshiensis</name>
    <dbReference type="NCBI Taxonomy" id="2874476"/>
    <lineage>
        <taxon>Bacteria</taxon>
        <taxon>Pseudomonadati</taxon>
        <taxon>Bacteroidota</taxon>
        <taxon>Flavobacteriia</taxon>
        <taxon>Flavobacteriales</taxon>
        <taxon>Flavobacteriaceae</taxon>
        <taxon>Aequorivita</taxon>
    </lineage>
</organism>
<dbReference type="Proteomes" id="UP001139462">
    <property type="component" value="Unassembled WGS sequence"/>
</dbReference>